<gene>
    <name evidence="6" type="ORF">Airi02_010620</name>
</gene>
<organism evidence="6 7">
    <name type="scientific">Actinoallomurus iriomotensis</name>
    <dbReference type="NCBI Taxonomy" id="478107"/>
    <lineage>
        <taxon>Bacteria</taxon>
        <taxon>Bacillati</taxon>
        <taxon>Actinomycetota</taxon>
        <taxon>Actinomycetes</taxon>
        <taxon>Streptosporangiales</taxon>
        <taxon>Thermomonosporaceae</taxon>
        <taxon>Actinoallomurus</taxon>
    </lineage>
</organism>
<evidence type="ECO:0000256" key="4">
    <source>
        <dbReference type="PROSITE-ProRule" id="PRU00335"/>
    </source>
</evidence>
<sequence>MGRGGLVAEEPLTVWERPERGARGPRPDRSRAQITAAAVELADADGLTAVSMRRVATKLATGPASLYRYVSGRAEILDLMVDAVVGEIDLGARLSGDPVEDLLALAVQSQAIHLRHPWLLDVPSEPLRLGPNGLDYLEHALRALAPASLSDQAKLETIGLLNGLVTQLSRAELHVQRSSTGRQQAQAAYLINAAVAGRHPLLAQALAGQADTLTAPRVQFERLARRVLVGLIG</sequence>
<keyword evidence="7" id="KW-1185">Reference proteome</keyword>
<accession>A0A9W6RZW4</accession>
<dbReference type="PANTHER" id="PTHR30055:SF151">
    <property type="entry name" value="TRANSCRIPTIONAL REGULATORY PROTEIN"/>
    <property type="match status" value="1"/>
</dbReference>
<dbReference type="GO" id="GO:0045892">
    <property type="term" value="P:negative regulation of DNA-templated transcription"/>
    <property type="evidence" value="ECO:0007669"/>
    <property type="project" value="InterPro"/>
</dbReference>
<dbReference type="AlphaFoldDB" id="A0A9W6RZW4"/>
<dbReference type="Proteomes" id="UP001165074">
    <property type="component" value="Unassembled WGS sequence"/>
</dbReference>
<keyword evidence="3" id="KW-0804">Transcription</keyword>
<dbReference type="GO" id="GO:0000976">
    <property type="term" value="F:transcription cis-regulatory region binding"/>
    <property type="evidence" value="ECO:0007669"/>
    <property type="project" value="TreeGrafter"/>
</dbReference>
<keyword evidence="2 4" id="KW-0238">DNA-binding</keyword>
<keyword evidence="1" id="KW-0805">Transcription regulation</keyword>
<protein>
    <submittedName>
        <fullName evidence="6">TetR family transcriptional regulator</fullName>
    </submittedName>
</protein>
<dbReference type="EMBL" id="BSTK01000002">
    <property type="protein sequence ID" value="GLY83132.1"/>
    <property type="molecule type" value="Genomic_DNA"/>
</dbReference>
<feature type="DNA-binding region" description="H-T-H motif" evidence="4">
    <location>
        <begin position="51"/>
        <end position="70"/>
    </location>
</feature>
<evidence type="ECO:0000256" key="3">
    <source>
        <dbReference type="ARBA" id="ARBA00023163"/>
    </source>
</evidence>
<name>A0A9W6RZW4_9ACTN</name>
<evidence type="ECO:0000313" key="6">
    <source>
        <dbReference type="EMBL" id="GLY83132.1"/>
    </source>
</evidence>
<evidence type="ECO:0000259" key="5">
    <source>
        <dbReference type="PROSITE" id="PS50977"/>
    </source>
</evidence>
<dbReference type="InterPro" id="IPR001647">
    <property type="entry name" value="HTH_TetR"/>
</dbReference>
<dbReference type="InterPro" id="IPR050109">
    <property type="entry name" value="HTH-type_TetR-like_transc_reg"/>
</dbReference>
<dbReference type="InterPro" id="IPR004111">
    <property type="entry name" value="Repressor_TetR_C"/>
</dbReference>
<dbReference type="Pfam" id="PF00440">
    <property type="entry name" value="TetR_N"/>
    <property type="match status" value="1"/>
</dbReference>
<proteinExistence type="predicted"/>
<dbReference type="Gene3D" id="1.10.10.60">
    <property type="entry name" value="Homeodomain-like"/>
    <property type="match status" value="1"/>
</dbReference>
<evidence type="ECO:0000256" key="2">
    <source>
        <dbReference type="ARBA" id="ARBA00023125"/>
    </source>
</evidence>
<dbReference type="InterPro" id="IPR009057">
    <property type="entry name" value="Homeodomain-like_sf"/>
</dbReference>
<evidence type="ECO:0000313" key="7">
    <source>
        <dbReference type="Proteomes" id="UP001165074"/>
    </source>
</evidence>
<reference evidence="6" key="1">
    <citation type="submission" date="2023-03" db="EMBL/GenBank/DDBJ databases">
        <title>Actinoallomurus iriomotensis NBRC 103684.</title>
        <authorList>
            <person name="Ichikawa N."/>
            <person name="Sato H."/>
            <person name="Tonouchi N."/>
        </authorList>
    </citation>
    <scope>NUCLEOTIDE SEQUENCE</scope>
    <source>
        <strain evidence="6">NBRC 103684</strain>
    </source>
</reference>
<dbReference type="PROSITE" id="PS50977">
    <property type="entry name" value="HTH_TETR_2"/>
    <property type="match status" value="1"/>
</dbReference>
<evidence type="ECO:0000256" key="1">
    <source>
        <dbReference type="ARBA" id="ARBA00023015"/>
    </source>
</evidence>
<dbReference type="SUPFAM" id="SSF46689">
    <property type="entry name" value="Homeodomain-like"/>
    <property type="match status" value="1"/>
</dbReference>
<dbReference type="SUPFAM" id="SSF48498">
    <property type="entry name" value="Tetracyclin repressor-like, C-terminal domain"/>
    <property type="match status" value="1"/>
</dbReference>
<dbReference type="GO" id="GO:0003700">
    <property type="term" value="F:DNA-binding transcription factor activity"/>
    <property type="evidence" value="ECO:0007669"/>
    <property type="project" value="TreeGrafter"/>
</dbReference>
<dbReference type="Pfam" id="PF02909">
    <property type="entry name" value="TetR_C_1"/>
    <property type="match status" value="1"/>
</dbReference>
<dbReference type="InterPro" id="IPR036271">
    <property type="entry name" value="Tet_transcr_reg_TetR-rel_C_sf"/>
</dbReference>
<dbReference type="Gene3D" id="1.10.357.10">
    <property type="entry name" value="Tetracycline Repressor, domain 2"/>
    <property type="match status" value="1"/>
</dbReference>
<dbReference type="PANTHER" id="PTHR30055">
    <property type="entry name" value="HTH-TYPE TRANSCRIPTIONAL REGULATOR RUTR"/>
    <property type="match status" value="1"/>
</dbReference>
<comment type="caution">
    <text evidence="6">The sequence shown here is derived from an EMBL/GenBank/DDBJ whole genome shotgun (WGS) entry which is preliminary data.</text>
</comment>
<feature type="domain" description="HTH tetR-type" evidence="5">
    <location>
        <begin position="28"/>
        <end position="88"/>
    </location>
</feature>